<evidence type="ECO:0000313" key="2">
    <source>
        <dbReference type="Proteomes" id="UP001056120"/>
    </source>
</evidence>
<gene>
    <name evidence="1" type="ORF">L1987_36969</name>
</gene>
<accession>A0ACB9HEW5</accession>
<keyword evidence="2" id="KW-1185">Reference proteome</keyword>
<reference evidence="2" key="1">
    <citation type="journal article" date="2022" name="Mol. Ecol. Resour.">
        <title>The genomes of chicory, endive, great burdock and yacon provide insights into Asteraceae palaeo-polyploidization history and plant inulin production.</title>
        <authorList>
            <person name="Fan W."/>
            <person name="Wang S."/>
            <person name="Wang H."/>
            <person name="Wang A."/>
            <person name="Jiang F."/>
            <person name="Liu H."/>
            <person name="Zhao H."/>
            <person name="Xu D."/>
            <person name="Zhang Y."/>
        </authorList>
    </citation>
    <scope>NUCLEOTIDE SEQUENCE [LARGE SCALE GENOMIC DNA]</scope>
    <source>
        <strain evidence="2">cv. Yunnan</strain>
    </source>
</reference>
<evidence type="ECO:0000313" key="1">
    <source>
        <dbReference type="EMBL" id="KAI3794339.1"/>
    </source>
</evidence>
<protein>
    <submittedName>
        <fullName evidence="1">Uncharacterized protein</fullName>
    </submittedName>
</protein>
<dbReference type="Proteomes" id="UP001056120">
    <property type="component" value="Linkage Group LG12"/>
</dbReference>
<organism evidence="1 2">
    <name type="scientific">Smallanthus sonchifolius</name>
    <dbReference type="NCBI Taxonomy" id="185202"/>
    <lineage>
        <taxon>Eukaryota</taxon>
        <taxon>Viridiplantae</taxon>
        <taxon>Streptophyta</taxon>
        <taxon>Embryophyta</taxon>
        <taxon>Tracheophyta</taxon>
        <taxon>Spermatophyta</taxon>
        <taxon>Magnoliopsida</taxon>
        <taxon>eudicotyledons</taxon>
        <taxon>Gunneridae</taxon>
        <taxon>Pentapetalae</taxon>
        <taxon>asterids</taxon>
        <taxon>campanulids</taxon>
        <taxon>Asterales</taxon>
        <taxon>Asteraceae</taxon>
        <taxon>Asteroideae</taxon>
        <taxon>Heliantheae alliance</taxon>
        <taxon>Millerieae</taxon>
        <taxon>Smallanthus</taxon>
    </lineage>
</organism>
<sequence>MAGGAPNVDRFELYFKRADLDQDGRISRTEAVSFFKASGLPTPVLDQIWTLADQNRTGYLGRAEFYNYLKLVTVAQNKRDLTPEIVKAALYGPNSAQIPAPQINLGALAVPQSNLNAGPPAMQMRGSAPVASHSVSMSGPQGYSSQQTQGIRPHVPPLPNSTNQPQHGVSHGPPSVHTVVGPRPSTSSLFNDWLSERTGGHTPNVSSQVPSNGLSSKPNGHTFAASGTGAKDSSTPVAGTPSFQVPVSSAPGLNVLSSNGPIPAGTQFPVKPNQSSQNSFAQQAAAGQNQKMQSTLKYNQQIPVQNSSTAPVRAENVSFSQSSEPWPKMTQSNVQKYTKVFVEVDTDKDGKITGEQARTLFLSWKLPRDILYQVWDLSDQDNDSMLSLKEFCIALYLMERYREGRPLPRVLPAGLIFEGIQLPPSGPQPAPYGAPVWRSEPGVQQGHRMTAQGQVSHTAARPPRPVPVPIDEDVQPKHQNLRVPVLEKHLVDQLSTEEQNSLNSKFQEASEADKKVAELEKDILEAKQKTEFYRSKMQEVILYKSRCDSRLNEITERVSADKREVESLSKKYEDKYKQAGDVASKLTIEEATFRDIQEKKMELYRAIVKLDQDGKPDDIQARIDRIQADLEDQINALNERCKMYGLRGKPTLLVELPFGWQVGIQEGAADWDENWDKFEDEGFTHVKELTLDVENIIAPPKQKSLPVQNKSACQDEHSTAASSSPTTDKSEKSPEVNESVEPHKDNSVKTPPDSMKSTESPSKILEDSSPDAIKTQRVSVFSDEKTSDEHEPSNSTFDNHYDSDSAWDFTATNHQDMDQESSHGDMLFDSSDSWGLNPIKTNKSTIIFDSVPSTPAYSYAGSPPGNNLFHNQGPFASSFADSVPSTPAYSTTQRPFASVFADSVPSTPMFDSPEDRSFNNLSRFDSTSNTPRDSFSRYDSFSSTAQDSESESNQGFFPSRNFTRFDSMHSTADSDFGHSLFQPTVDGFEFPAGVYEQHHAVVGEVTDDEYCEGSGDVSGAFEGVWEAEDAGADDGDENVGESLELGGSAI</sequence>
<name>A0ACB9HEW5_9ASTR</name>
<comment type="caution">
    <text evidence="1">The sequence shown here is derived from an EMBL/GenBank/DDBJ whole genome shotgun (WGS) entry which is preliminary data.</text>
</comment>
<dbReference type="EMBL" id="CM042029">
    <property type="protein sequence ID" value="KAI3794339.1"/>
    <property type="molecule type" value="Genomic_DNA"/>
</dbReference>
<proteinExistence type="predicted"/>
<reference evidence="1 2" key="2">
    <citation type="journal article" date="2022" name="Mol. Ecol. Resour.">
        <title>The genomes of chicory, endive, great burdock and yacon provide insights into Asteraceae paleo-polyploidization history and plant inulin production.</title>
        <authorList>
            <person name="Fan W."/>
            <person name="Wang S."/>
            <person name="Wang H."/>
            <person name="Wang A."/>
            <person name="Jiang F."/>
            <person name="Liu H."/>
            <person name="Zhao H."/>
            <person name="Xu D."/>
            <person name="Zhang Y."/>
        </authorList>
    </citation>
    <scope>NUCLEOTIDE SEQUENCE [LARGE SCALE GENOMIC DNA]</scope>
    <source>
        <strain evidence="2">cv. Yunnan</strain>
        <tissue evidence="1">Leaves</tissue>
    </source>
</reference>